<keyword evidence="9" id="KW-0249">Electron transport</keyword>
<evidence type="ECO:0000256" key="8">
    <source>
        <dbReference type="ARBA" id="ARBA00022792"/>
    </source>
</evidence>
<reference evidence="13 14" key="1">
    <citation type="submission" date="2021-06" db="EMBL/GenBank/DDBJ databases">
        <title>Candida outbreak in Lebanon.</title>
        <authorList>
            <person name="Finianos M."/>
        </authorList>
    </citation>
    <scope>NUCLEOTIDE SEQUENCE [LARGE SCALE GENOMIC DNA]</scope>
    <source>
        <strain evidence="13">CA3LBN</strain>
    </source>
</reference>
<comment type="similarity">
    <text evidence="4">Belongs to the complex I NDUFB7 subunit family.</text>
</comment>
<evidence type="ECO:0000256" key="3">
    <source>
        <dbReference type="ARBA" id="ARBA00004637"/>
    </source>
</evidence>
<keyword evidence="7" id="KW-0679">Respiratory chain</keyword>
<keyword evidence="8" id="KW-0999">Mitochondrion inner membrane</keyword>
<evidence type="ECO:0000313" key="14">
    <source>
        <dbReference type="Proteomes" id="UP000825434"/>
    </source>
</evidence>
<evidence type="ECO:0000256" key="9">
    <source>
        <dbReference type="ARBA" id="ARBA00022982"/>
    </source>
</evidence>
<sequence length="134" mass="15660">MGAAQAYEFPPIPSQKELDDHDVPFLNRDKCAAKWIEYNKCLNKGTSFCSATKDAFYEFSEDDLQKYKVPLKWRDRCAAYFALYQTCLFRQSANGSVDCHHDKHVWEECEILDLNRRKAELKEVKEKLKAENNA</sequence>
<gene>
    <name evidence="13" type="ORF">CA3LBN_004768</name>
</gene>
<dbReference type="InterPro" id="IPR008698">
    <property type="entry name" value="NDUB7"/>
</dbReference>
<protein>
    <recommendedName>
        <fullName evidence="5">NADH dehydrogenase [ubiquinone] 1 beta subcomplex subunit 7</fullName>
    </recommendedName>
</protein>
<dbReference type="EMBL" id="CP076667">
    <property type="protein sequence ID" value="QWU90407.1"/>
    <property type="molecule type" value="Genomic_DNA"/>
</dbReference>
<accession>A0ABX8IBD8</accession>
<dbReference type="PANTHER" id="PTHR20900">
    <property type="entry name" value="NADH:UBIQUINONE OXIDOREDUCTASE B18-LIKE SUBUNIT"/>
    <property type="match status" value="1"/>
</dbReference>
<evidence type="ECO:0000256" key="4">
    <source>
        <dbReference type="ARBA" id="ARBA00008006"/>
    </source>
</evidence>
<evidence type="ECO:0000256" key="11">
    <source>
        <dbReference type="ARBA" id="ARBA00023136"/>
    </source>
</evidence>
<name>A0ABX8IBD8_9ASCO</name>
<evidence type="ECO:0000256" key="2">
    <source>
        <dbReference type="ARBA" id="ARBA00004569"/>
    </source>
</evidence>
<comment type="subcellular location">
    <subcellularLocation>
        <location evidence="3">Mitochondrion inner membrane</location>
        <topology evidence="3">Peripheral membrane protein</topology>
    </subcellularLocation>
    <subcellularLocation>
        <location evidence="2">Mitochondrion intermembrane space</location>
    </subcellularLocation>
</comment>
<proteinExistence type="inferred from homology"/>
<keyword evidence="10" id="KW-0496">Mitochondrion</keyword>
<evidence type="ECO:0000256" key="10">
    <source>
        <dbReference type="ARBA" id="ARBA00023128"/>
    </source>
</evidence>
<evidence type="ECO:0000256" key="12">
    <source>
        <dbReference type="ARBA" id="ARBA00023157"/>
    </source>
</evidence>
<keyword evidence="11" id="KW-0472">Membrane</keyword>
<organism evidence="13 14">
    <name type="scientific">Candidozyma haemuli</name>
    <dbReference type="NCBI Taxonomy" id="45357"/>
    <lineage>
        <taxon>Eukaryota</taxon>
        <taxon>Fungi</taxon>
        <taxon>Dikarya</taxon>
        <taxon>Ascomycota</taxon>
        <taxon>Saccharomycotina</taxon>
        <taxon>Pichiomycetes</taxon>
        <taxon>Metschnikowiaceae</taxon>
        <taxon>Candidozyma</taxon>
    </lineage>
</organism>
<keyword evidence="14" id="KW-1185">Reference proteome</keyword>
<evidence type="ECO:0000256" key="7">
    <source>
        <dbReference type="ARBA" id="ARBA00022660"/>
    </source>
</evidence>
<evidence type="ECO:0000313" key="13">
    <source>
        <dbReference type="EMBL" id="QWU90407.1"/>
    </source>
</evidence>
<evidence type="ECO:0000256" key="5">
    <source>
        <dbReference type="ARBA" id="ARBA00018677"/>
    </source>
</evidence>
<dbReference type="PANTHER" id="PTHR20900:SF0">
    <property type="entry name" value="NADH DEHYDROGENASE [UBIQUINONE] 1 BETA SUBCOMPLEX SUBUNIT 7"/>
    <property type="match status" value="1"/>
</dbReference>
<keyword evidence="12" id="KW-1015">Disulfide bond</keyword>
<comment type="function">
    <text evidence="1">Accessory subunit of the mitochondrial membrane respiratory chain NADH dehydrogenase (Complex I), that is believed not to be involved in catalysis. Complex I functions in the transfer of electrons from NADH to the respiratory chain. The immediate electron acceptor for the enzyme is believed to be ubiquinone.</text>
</comment>
<keyword evidence="6" id="KW-0813">Transport</keyword>
<dbReference type="Proteomes" id="UP000825434">
    <property type="component" value="Chromosome 7"/>
</dbReference>
<evidence type="ECO:0000256" key="6">
    <source>
        <dbReference type="ARBA" id="ARBA00022448"/>
    </source>
</evidence>
<evidence type="ECO:0000256" key="1">
    <source>
        <dbReference type="ARBA" id="ARBA00003195"/>
    </source>
</evidence>
<dbReference type="Pfam" id="PF05676">
    <property type="entry name" value="NDUF_B7"/>
    <property type="match status" value="2"/>
</dbReference>